<comment type="caution">
    <text evidence="5">The sequence shown here is derived from an EMBL/GenBank/DDBJ whole genome shotgun (WGS) entry which is preliminary data.</text>
</comment>
<reference evidence="5 6" key="1">
    <citation type="submission" date="2024-10" db="EMBL/GenBank/DDBJ databases">
        <title>The Natural Products Discovery Center: Release of the First 8490 Sequenced Strains for Exploring Actinobacteria Biosynthetic Diversity.</title>
        <authorList>
            <person name="Kalkreuter E."/>
            <person name="Kautsar S.A."/>
            <person name="Yang D."/>
            <person name="Bader C.D."/>
            <person name="Teijaro C.N."/>
            <person name="Fluegel L."/>
            <person name="Davis C.M."/>
            <person name="Simpson J.R."/>
            <person name="Lauterbach L."/>
            <person name="Steele A.D."/>
            <person name="Gui C."/>
            <person name="Meng S."/>
            <person name="Li G."/>
            <person name="Viehrig K."/>
            <person name="Ye F."/>
            <person name="Su P."/>
            <person name="Kiefer A.F."/>
            <person name="Nichols A."/>
            <person name="Cepeda A.J."/>
            <person name="Yan W."/>
            <person name="Fan B."/>
            <person name="Jiang Y."/>
            <person name="Adhikari A."/>
            <person name="Zheng C.-J."/>
            <person name="Schuster L."/>
            <person name="Cowan T.M."/>
            <person name="Smanski M.J."/>
            <person name="Chevrette M.G."/>
            <person name="De Carvalho L.P.S."/>
            <person name="Shen B."/>
        </authorList>
    </citation>
    <scope>NUCLEOTIDE SEQUENCE [LARGE SCALE GENOMIC DNA]</scope>
    <source>
        <strain evidence="5 6">NPDC001281</strain>
    </source>
</reference>
<dbReference type="InterPro" id="IPR003658">
    <property type="entry name" value="Anti-sigma_ant"/>
</dbReference>
<evidence type="ECO:0000313" key="6">
    <source>
        <dbReference type="Proteomes" id="UP001602119"/>
    </source>
</evidence>
<keyword evidence="6" id="KW-1185">Reference proteome</keyword>
<evidence type="ECO:0000256" key="3">
    <source>
        <dbReference type="SAM" id="MobiDB-lite"/>
    </source>
</evidence>
<comment type="similarity">
    <text evidence="1 2">Belongs to the anti-sigma-factor antagonist family.</text>
</comment>
<evidence type="ECO:0000259" key="4">
    <source>
        <dbReference type="PROSITE" id="PS50801"/>
    </source>
</evidence>
<dbReference type="InterPro" id="IPR036513">
    <property type="entry name" value="STAS_dom_sf"/>
</dbReference>
<dbReference type="CDD" id="cd07043">
    <property type="entry name" value="STAS_anti-anti-sigma_factors"/>
    <property type="match status" value="1"/>
</dbReference>
<dbReference type="Pfam" id="PF01740">
    <property type="entry name" value="STAS"/>
    <property type="match status" value="1"/>
</dbReference>
<feature type="non-terminal residue" evidence="5">
    <location>
        <position position="165"/>
    </location>
</feature>
<dbReference type="PANTHER" id="PTHR33495:SF2">
    <property type="entry name" value="ANTI-SIGMA FACTOR ANTAGONIST TM_1081-RELATED"/>
    <property type="match status" value="1"/>
</dbReference>
<dbReference type="SUPFAM" id="SSF52091">
    <property type="entry name" value="SpoIIaa-like"/>
    <property type="match status" value="1"/>
</dbReference>
<evidence type="ECO:0000256" key="2">
    <source>
        <dbReference type="RuleBase" id="RU003749"/>
    </source>
</evidence>
<protein>
    <recommendedName>
        <fullName evidence="2">Anti-sigma factor antagonist</fullName>
    </recommendedName>
</protein>
<dbReference type="PANTHER" id="PTHR33495">
    <property type="entry name" value="ANTI-SIGMA FACTOR ANTAGONIST TM_1081-RELATED-RELATED"/>
    <property type="match status" value="1"/>
</dbReference>
<organism evidence="5 6">
    <name type="scientific">Microtetraspora fusca</name>
    <dbReference type="NCBI Taxonomy" id="1997"/>
    <lineage>
        <taxon>Bacteria</taxon>
        <taxon>Bacillati</taxon>
        <taxon>Actinomycetota</taxon>
        <taxon>Actinomycetes</taxon>
        <taxon>Streptosporangiales</taxon>
        <taxon>Streptosporangiaceae</taxon>
        <taxon>Microtetraspora</taxon>
    </lineage>
</organism>
<dbReference type="RefSeq" id="WP_387348459.1">
    <property type="nucleotide sequence ID" value="NZ_JBIAXI010000063.1"/>
</dbReference>
<dbReference type="InterPro" id="IPR002645">
    <property type="entry name" value="STAS_dom"/>
</dbReference>
<dbReference type="NCBIfam" id="TIGR00377">
    <property type="entry name" value="ant_ant_sig"/>
    <property type="match status" value="1"/>
</dbReference>
<sequence length="165" mass="18229">MTTTVHSRARTHARLLATCRPAHTIIGLHGEIDIATSPALRMRLRNALQRAENVLILDLSGVSFCDASGLAVLVGIQRRTREFGITLRLAAPTPRMVDLLRITGLDHSFTVHPTLSSAIASRHRDPVRLPEAPLDDQFLIDQVVRPGPQTGRGRPRSALWKPTWT</sequence>
<gene>
    <name evidence="5" type="ORF">ACFY05_43305</name>
</gene>
<name>A0ABW6VN98_MICFU</name>
<proteinExistence type="inferred from homology"/>
<evidence type="ECO:0000256" key="1">
    <source>
        <dbReference type="ARBA" id="ARBA00009013"/>
    </source>
</evidence>
<dbReference type="Gene3D" id="3.30.750.24">
    <property type="entry name" value="STAS domain"/>
    <property type="match status" value="1"/>
</dbReference>
<feature type="region of interest" description="Disordered" evidence="3">
    <location>
        <begin position="145"/>
        <end position="165"/>
    </location>
</feature>
<dbReference type="EMBL" id="JBIAXI010000063">
    <property type="protein sequence ID" value="MFF4779662.1"/>
    <property type="molecule type" value="Genomic_DNA"/>
</dbReference>
<feature type="domain" description="STAS" evidence="4">
    <location>
        <begin position="13"/>
        <end position="122"/>
    </location>
</feature>
<dbReference type="PROSITE" id="PS50801">
    <property type="entry name" value="STAS"/>
    <property type="match status" value="1"/>
</dbReference>
<evidence type="ECO:0000313" key="5">
    <source>
        <dbReference type="EMBL" id="MFF4779662.1"/>
    </source>
</evidence>
<accession>A0ABW6VN98</accession>
<dbReference type="Proteomes" id="UP001602119">
    <property type="component" value="Unassembled WGS sequence"/>
</dbReference>